<organism evidence="3">
    <name type="scientific">Tanacetum cinerariifolium</name>
    <name type="common">Dalmatian daisy</name>
    <name type="synonym">Chrysanthemum cinerariifolium</name>
    <dbReference type="NCBI Taxonomy" id="118510"/>
    <lineage>
        <taxon>Eukaryota</taxon>
        <taxon>Viridiplantae</taxon>
        <taxon>Streptophyta</taxon>
        <taxon>Embryophyta</taxon>
        <taxon>Tracheophyta</taxon>
        <taxon>Spermatophyta</taxon>
        <taxon>Magnoliopsida</taxon>
        <taxon>eudicotyledons</taxon>
        <taxon>Gunneridae</taxon>
        <taxon>Pentapetalae</taxon>
        <taxon>asterids</taxon>
        <taxon>campanulids</taxon>
        <taxon>Asterales</taxon>
        <taxon>Asteraceae</taxon>
        <taxon>Asteroideae</taxon>
        <taxon>Anthemideae</taxon>
        <taxon>Anthemidinae</taxon>
        <taxon>Tanacetum</taxon>
    </lineage>
</organism>
<comment type="caution">
    <text evidence="3">The sequence shown here is derived from an EMBL/GenBank/DDBJ whole genome shotgun (WGS) entry which is preliminary data.</text>
</comment>
<dbReference type="InterPro" id="IPR043502">
    <property type="entry name" value="DNA/RNA_pol_sf"/>
</dbReference>
<protein>
    <submittedName>
        <fullName evidence="3">Reverse transcriptase domain-containing protein</fullName>
    </submittedName>
</protein>
<keyword evidence="3" id="KW-0695">RNA-directed DNA polymerase</keyword>
<evidence type="ECO:0000313" key="3">
    <source>
        <dbReference type="EMBL" id="GEU63763.1"/>
    </source>
</evidence>
<dbReference type="GO" id="GO:0003964">
    <property type="term" value="F:RNA-directed DNA polymerase activity"/>
    <property type="evidence" value="ECO:0007669"/>
    <property type="project" value="UniProtKB-KW"/>
</dbReference>
<evidence type="ECO:0000256" key="1">
    <source>
        <dbReference type="SAM" id="Coils"/>
    </source>
</evidence>
<evidence type="ECO:0000259" key="2">
    <source>
        <dbReference type="Pfam" id="PF17919"/>
    </source>
</evidence>
<feature type="domain" description="Reverse transcriptase/retrotransposon-derived protein RNase H-like" evidence="2">
    <location>
        <begin position="132"/>
        <end position="203"/>
    </location>
</feature>
<sequence>MLERLAGNEFYCFLDGFSGYFQIPINPRDQEKQRSPVHTARLPIDACPSTMEVFMDDFSVFENSFENCLSRLDKMLQRCKDTNLSLNWEKSHFMIKEGIVLGHKISKNEIEVDRAKVDVIAKLPHPTTVKGIRKKTYGSSNLDCPKLDLPFELMCDASDFAIGAVLGQRHEKHFKPIHYASKTMTDVESNYTTTEKEMLAVVNSPPRVTAAKASVVSAAQGKKGAWVWRPKCLVLDHDLRTTSASTTLKRFDYNDALGRSKKFTQITIKLSCKRKVENVGYIGLQLAGLEPVEARLLVYKKNESVYEEDIKLLKREIHLREIAITELRRKLELAQKQKDEIQLTVENFENSSKNLSKLLDCQILDKCNTGLGYNVVPPLYTGNFLPPKPNFSCLEEFVNESKISDSEDEVESKPKIEKETNKPSFAKIEFFKSKEQVKSPRKTTVKQVNSARPMTNVLNKAHSTVKRPFNKKTTFTNINVPQKVNTVRSKLVNTARSKAVVNAVLGNRVNGTCPILQIMKKLMKDMLHLKKTHEFYDCRGATFTNLFESLKMVESLTIWHEIIEDLAVDTNHGRIPQQVPVTLVHLKSLCIGDMYLDGYYGLQIIALFIRSSPNLEKLTANVNNHIKEIVTHWFTLIVLSALRRSDNENMLSLVILILRSILTDLQVNPTKLG</sequence>
<name>A0A6L2LPM3_TANCI</name>
<dbReference type="InterPro" id="IPR043128">
    <property type="entry name" value="Rev_trsase/Diguanyl_cyclase"/>
</dbReference>
<dbReference type="Gene3D" id="3.30.70.270">
    <property type="match status" value="1"/>
</dbReference>
<dbReference type="EMBL" id="BKCJ010004905">
    <property type="protein sequence ID" value="GEU63763.1"/>
    <property type="molecule type" value="Genomic_DNA"/>
</dbReference>
<dbReference type="SUPFAM" id="SSF56672">
    <property type="entry name" value="DNA/RNA polymerases"/>
    <property type="match status" value="1"/>
</dbReference>
<keyword evidence="3" id="KW-0808">Transferase</keyword>
<keyword evidence="1" id="KW-0175">Coiled coil</keyword>
<dbReference type="Pfam" id="PF17919">
    <property type="entry name" value="RT_RNaseH_2"/>
    <property type="match status" value="1"/>
</dbReference>
<reference evidence="3" key="1">
    <citation type="journal article" date="2019" name="Sci. Rep.">
        <title>Draft genome of Tanacetum cinerariifolium, the natural source of mosquito coil.</title>
        <authorList>
            <person name="Yamashiro T."/>
            <person name="Shiraishi A."/>
            <person name="Satake H."/>
            <person name="Nakayama K."/>
        </authorList>
    </citation>
    <scope>NUCLEOTIDE SEQUENCE</scope>
</reference>
<dbReference type="AlphaFoldDB" id="A0A6L2LPM3"/>
<dbReference type="InterPro" id="IPR051320">
    <property type="entry name" value="Viral_Replic_Matur_Polypro"/>
</dbReference>
<dbReference type="Gene3D" id="3.10.20.370">
    <property type="match status" value="1"/>
</dbReference>
<dbReference type="PANTHER" id="PTHR33064">
    <property type="entry name" value="POL PROTEIN"/>
    <property type="match status" value="1"/>
</dbReference>
<dbReference type="PANTHER" id="PTHR33064:SF39">
    <property type="match status" value="1"/>
</dbReference>
<proteinExistence type="predicted"/>
<accession>A0A6L2LPM3</accession>
<gene>
    <name evidence="3" type="ORF">Tci_035741</name>
</gene>
<keyword evidence="3" id="KW-0548">Nucleotidyltransferase</keyword>
<feature type="coiled-coil region" evidence="1">
    <location>
        <begin position="324"/>
        <end position="351"/>
    </location>
</feature>
<dbReference type="InterPro" id="IPR041577">
    <property type="entry name" value="RT_RNaseH_2"/>
</dbReference>